<dbReference type="Gene3D" id="3.40.50.280">
    <property type="entry name" value="Cobalamin-binding domain"/>
    <property type="match status" value="1"/>
</dbReference>
<keyword evidence="3" id="KW-0808">Transferase</keyword>
<dbReference type="SUPFAM" id="SSF102114">
    <property type="entry name" value="Radical SAM enzymes"/>
    <property type="match status" value="1"/>
</dbReference>
<dbReference type="PANTHER" id="PTHR43409">
    <property type="entry name" value="ANAEROBIC MAGNESIUM-PROTOPORPHYRIN IX MONOMETHYL ESTER CYCLASE-RELATED"/>
    <property type="match status" value="1"/>
</dbReference>
<dbReference type="Pfam" id="PF04055">
    <property type="entry name" value="Radical_SAM"/>
    <property type="match status" value="1"/>
</dbReference>
<evidence type="ECO:0000256" key="4">
    <source>
        <dbReference type="ARBA" id="ARBA00022691"/>
    </source>
</evidence>
<dbReference type="CDD" id="cd01335">
    <property type="entry name" value="Radical_SAM"/>
    <property type="match status" value="1"/>
</dbReference>
<dbReference type="SFLD" id="SFLDG01123">
    <property type="entry name" value="methyltransferase_(Class_B)"/>
    <property type="match status" value="1"/>
</dbReference>
<dbReference type="EMBL" id="LBXN01000087">
    <property type="protein sequence ID" value="KKR30999.1"/>
    <property type="molecule type" value="Genomic_DNA"/>
</dbReference>
<dbReference type="PROSITE" id="PS51918">
    <property type="entry name" value="RADICAL_SAM"/>
    <property type="match status" value="1"/>
</dbReference>
<dbReference type="PANTHER" id="PTHR43409:SF7">
    <property type="entry name" value="BLL1977 PROTEIN"/>
    <property type="match status" value="1"/>
</dbReference>
<dbReference type="GO" id="GO:0046872">
    <property type="term" value="F:metal ion binding"/>
    <property type="evidence" value="ECO:0007669"/>
    <property type="project" value="UniProtKB-KW"/>
</dbReference>
<keyword evidence="4" id="KW-0949">S-adenosyl-L-methionine</keyword>
<gene>
    <name evidence="10" type="ORF">UT63_C0087G0004</name>
</gene>
<dbReference type="InterPro" id="IPR006158">
    <property type="entry name" value="Cobalamin-bd"/>
</dbReference>
<dbReference type="InterPro" id="IPR034466">
    <property type="entry name" value="Methyltransferase_Class_B"/>
</dbReference>
<dbReference type="InterPro" id="IPR051198">
    <property type="entry name" value="BchE-like"/>
</dbReference>
<dbReference type="InterPro" id="IPR007197">
    <property type="entry name" value="rSAM"/>
</dbReference>
<dbReference type="SMART" id="SM00729">
    <property type="entry name" value="Elp3"/>
    <property type="match status" value="1"/>
</dbReference>
<dbReference type="SFLD" id="SFLDS00029">
    <property type="entry name" value="Radical_SAM"/>
    <property type="match status" value="1"/>
</dbReference>
<reference evidence="10 11" key="1">
    <citation type="journal article" date="2015" name="Nature">
        <title>rRNA introns, odd ribosomes, and small enigmatic genomes across a large radiation of phyla.</title>
        <authorList>
            <person name="Brown C.T."/>
            <person name="Hug L.A."/>
            <person name="Thomas B.C."/>
            <person name="Sharon I."/>
            <person name="Castelle C.J."/>
            <person name="Singh A."/>
            <person name="Wilkins M.J."/>
            <person name="Williams K.H."/>
            <person name="Banfield J.F."/>
        </authorList>
    </citation>
    <scope>NUCLEOTIDE SEQUENCE [LARGE SCALE GENOMIC DNA]</scope>
</reference>
<comment type="cofactor">
    <cofactor evidence="1">
        <name>[4Fe-4S] cluster</name>
        <dbReference type="ChEBI" id="CHEBI:49883"/>
    </cofactor>
</comment>
<feature type="domain" description="B12-binding" evidence="8">
    <location>
        <begin position="3"/>
        <end position="140"/>
    </location>
</feature>
<evidence type="ECO:0000256" key="3">
    <source>
        <dbReference type="ARBA" id="ARBA00022679"/>
    </source>
</evidence>
<dbReference type="InterPro" id="IPR058240">
    <property type="entry name" value="rSAM_sf"/>
</dbReference>
<dbReference type="GO" id="GO:0003824">
    <property type="term" value="F:catalytic activity"/>
    <property type="evidence" value="ECO:0007669"/>
    <property type="project" value="InterPro"/>
</dbReference>
<keyword evidence="6" id="KW-0408">Iron</keyword>
<keyword evidence="7" id="KW-0411">Iron-sulfur</keyword>
<protein>
    <submittedName>
        <fullName evidence="10">Oxidoreductase</fullName>
    </submittedName>
</protein>
<evidence type="ECO:0000256" key="2">
    <source>
        <dbReference type="ARBA" id="ARBA00022603"/>
    </source>
</evidence>
<feature type="domain" description="Radical SAM core" evidence="9">
    <location>
        <begin position="187"/>
        <end position="401"/>
    </location>
</feature>
<evidence type="ECO:0000256" key="1">
    <source>
        <dbReference type="ARBA" id="ARBA00001966"/>
    </source>
</evidence>
<dbReference type="Gene3D" id="3.80.30.20">
    <property type="entry name" value="tm_1862 like domain"/>
    <property type="match status" value="1"/>
</dbReference>
<dbReference type="CDD" id="cd02068">
    <property type="entry name" value="radical_SAM_B12_BD"/>
    <property type="match status" value="1"/>
</dbReference>
<dbReference type="InterPro" id="IPR036724">
    <property type="entry name" value="Cobalamin-bd_sf"/>
</dbReference>
<evidence type="ECO:0000313" key="11">
    <source>
        <dbReference type="Proteomes" id="UP000034539"/>
    </source>
</evidence>
<dbReference type="InterPro" id="IPR023404">
    <property type="entry name" value="rSAM_horseshoe"/>
</dbReference>
<dbReference type="Pfam" id="PF02310">
    <property type="entry name" value="B12-binding"/>
    <property type="match status" value="1"/>
</dbReference>
<proteinExistence type="predicted"/>
<sequence length="484" mass="55426">MMNRTVLLVYPKYTYPRKNPPLGVACLAAYVRREGYNPVIIDLNVDNYSDNDLSEFVRQYNSLVVGISFMTNQYGECLRLVRLIKPFLKSAYIVVGGPHVSALPKEILEECPAIDFSVIGEGEITFTELLKMLESDEKHFHRINGIAFRYNGAIVQTNPRGLIEDVDSLPFPALDLIKIEKYSVFSIEEGNTFALLSSRGCPSQCTFCDSHTIFGRQFRARSAQNIFSEIEFLHQKYGMTKFDFVDDMITLKKDRILELCQLIKKSGISFKWMANARVNTLSEEMLRAMKESGCMRIDVGVESGDPNVRKIAKKGTTNEQIINVHKWAKAIGVQIGAFVMVGNLGETMESVKMTADLLKDIGEDVMIAIACPFPGTEVYRIAKEKGYLRVTDWSRYVASPTYLTDYEPVMVTDKMDQKEILNAYYYLHSFFVKKKFQARYGKYFFTNPRFMKEWLFKSTDQGGLLRKFSMFIRLVKARIITFII</sequence>
<comment type="caution">
    <text evidence="10">The sequence shown here is derived from an EMBL/GenBank/DDBJ whole genome shotgun (WGS) entry which is preliminary data.</text>
</comment>
<dbReference type="Proteomes" id="UP000034539">
    <property type="component" value="Unassembled WGS sequence"/>
</dbReference>
<keyword evidence="5" id="KW-0479">Metal-binding</keyword>
<evidence type="ECO:0000259" key="9">
    <source>
        <dbReference type="PROSITE" id="PS51918"/>
    </source>
</evidence>
<dbReference type="GO" id="GO:0051539">
    <property type="term" value="F:4 iron, 4 sulfur cluster binding"/>
    <property type="evidence" value="ECO:0007669"/>
    <property type="project" value="UniProtKB-KW"/>
</dbReference>
<accession>A0A0G0PS61</accession>
<evidence type="ECO:0000256" key="6">
    <source>
        <dbReference type="ARBA" id="ARBA00023004"/>
    </source>
</evidence>
<name>A0A0G0PS61_9BACT</name>
<evidence type="ECO:0000256" key="7">
    <source>
        <dbReference type="ARBA" id="ARBA00023014"/>
    </source>
</evidence>
<evidence type="ECO:0000259" key="8">
    <source>
        <dbReference type="PROSITE" id="PS51332"/>
    </source>
</evidence>
<dbReference type="PROSITE" id="PS51332">
    <property type="entry name" value="B12_BINDING"/>
    <property type="match status" value="1"/>
</dbReference>
<dbReference type="AlphaFoldDB" id="A0A0G0PS61"/>
<dbReference type="SFLD" id="SFLDG01082">
    <property type="entry name" value="B12-binding_domain_containing"/>
    <property type="match status" value="1"/>
</dbReference>
<dbReference type="SUPFAM" id="SSF52242">
    <property type="entry name" value="Cobalamin (vitamin B12)-binding domain"/>
    <property type="match status" value="1"/>
</dbReference>
<keyword evidence="2" id="KW-0489">Methyltransferase</keyword>
<organism evidence="10 11">
    <name type="scientific">Candidatus Gottesmanbacteria bacterium GW2011_GWC2_39_8</name>
    <dbReference type="NCBI Taxonomy" id="1618450"/>
    <lineage>
        <taxon>Bacteria</taxon>
        <taxon>Candidatus Gottesmaniibacteriota</taxon>
    </lineage>
</organism>
<evidence type="ECO:0000256" key="5">
    <source>
        <dbReference type="ARBA" id="ARBA00022723"/>
    </source>
</evidence>
<evidence type="ECO:0000313" key="10">
    <source>
        <dbReference type="EMBL" id="KKR30999.1"/>
    </source>
</evidence>
<dbReference type="GO" id="GO:0031419">
    <property type="term" value="F:cobalamin binding"/>
    <property type="evidence" value="ECO:0007669"/>
    <property type="project" value="InterPro"/>
</dbReference>
<dbReference type="InterPro" id="IPR006638">
    <property type="entry name" value="Elp3/MiaA/NifB-like_rSAM"/>
</dbReference>